<organism evidence="1">
    <name type="scientific">Arundo donax</name>
    <name type="common">Giant reed</name>
    <name type="synonym">Donax arundinaceus</name>
    <dbReference type="NCBI Taxonomy" id="35708"/>
    <lineage>
        <taxon>Eukaryota</taxon>
        <taxon>Viridiplantae</taxon>
        <taxon>Streptophyta</taxon>
        <taxon>Embryophyta</taxon>
        <taxon>Tracheophyta</taxon>
        <taxon>Spermatophyta</taxon>
        <taxon>Magnoliopsida</taxon>
        <taxon>Liliopsida</taxon>
        <taxon>Poales</taxon>
        <taxon>Poaceae</taxon>
        <taxon>PACMAD clade</taxon>
        <taxon>Arundinoideae</taxon>
        <taxon>Arundineae</taxon>
        <taxon>Arundo</taxon>
    </lineage>
</organism>
<reference evidence="1" key="1">
    <citation type="submission" date="2014-09" db="EMBL/GenBank/DDBJ databases">
        <authorList>
            <person name="Magalhaes I.L.F."/>
            <person name="Oliveira U."/>
            <person name="Santos F.R."/>
            <person name="Vidigal T.H.D.A."/>
            <person name="Brescovit A.D."/>
            <person name="Santos A.J."/>
        </authorList>
    </citation>
    <scope>NUCLEOTIDE SEQUENCE</scope>
    <source>
        <tissue evidence="1">Shoot tissue taken approximately 20 cm above the soil surface</tissue>
    </source>
</reference>
<protein>
    <submittedName>
        <fullName evidence="1">Uncharacterized protein</fullName>
    </submittedName>
</protein>
<dbReference type="AlphaFoldDB" id="A0A0A9ENV0"/>
<evidence type="ECO:0000313" key="1">
    <source>
        <dbReference type="EMBL" id="JAE01787.1"/>
    </source>
</evidence>
<name>A0A0A9ENV0_ARUDO</name>
<dbReference type="EMBL" id="GBRH01196109">
    <property type="protein sequence ID" value="JAE01787.1"/>
    <property type="molecule type" value="Transcribed_RNA"/>
</dbReference>
<proteinExistence type="predicted"/>
<accession>A0A0A9ENV0</accession>
<sequence length="17" mass="2086">MYSVPSNFFDVFCMRRS</sequence>
<reference evidence="1" key="2">
    <citation type="journal article" date="2015" name="Data Brief">
        <title>Shoot transcriptome of the giant reed, Arundo donax.</title>
        <authorList>
            <person name="Barrero R.A."/>
            <person name="Guerrero F.D."/>
            <person name="Moolhuijzen P."/>
            <person name="Goolsby J.A."/>
            <person name="Tidwell J."/>
            <person name="Bellgard S.E."/>
            <person name="Bellgard M.I."/>
        </authorList>
    </citation>
    <scope>NUCLEOTIDE SEQUENCE</scope>
    <source>
        <tissue evidence="1">Shoot tissue taken approximately 20 cm above the soil surface</tissue>
    </source>
</reference>